<sequence length="93" mass="10271">MSVVGYDDAFFASELSPALTTVRQPTYQLGRTAAELLLAEVQPGHRHAELLFRPELVVRRSTAPPALRQAKRLLALGFFGGRCPHAWWTGSPL</sequence>
<comment type="caution">
    <text evidence="5">The sequence shown here is derived from an EMBL/GenBank/DDBJ whole genome shotgun (WGS) entry which is preliminary data.</text>
</comment>
<dbReference type="GO" id="GO:0003700">
    <property type="term" value="F:DNA-binding transcription factor activity"/>
    <property type="evidence" value="ECO:0007669"/>
    <property type="project" value="TreeGrafter"/>
</dbReference>
<evidence type="ECO:0000259" key="4">
    <source>
        <dbReference type="Pfam" id="PF13377"/>
    </source>
</evidence>
<evidence type="ECO:0000313" key="5">
    <source>
        <dbReference type="EMBL" id="MBB5868259.1"/>
    </source>
</evidence>
<evidence type="ECO:0000256" key="2">
    <source>
        <dbReference type="ARBA" id="ARBA00023125"/>
    </source>
</evidence>
<gene>
    <name evidence="5" type="ORF">F4553_001638</name>
</gene>
<keyword evidence="1" id="KW-0805">Transcription regulation</keyword>
<dbReference type="AlphaFoldDB" id="A0A841BM38"/>
<feature type="domain" description="Transcriptional regulator LacI/GalR-like sensor" evidence="4">
    <location>
        <begin position="2"/>
        <end position="62"/>
    </location>
</feature>
<dbReference type="Proteomes" id="UP000587527">
    <property type="component" value="Unassembled WGS sequence"/>
</dbReference>
<dbReference type="GO" id="GO:0000976">
    <property type="term" value="F:transcription cis-regulatory region binding"/>
    <property type="evidence" value="ECO:0007669"/>
    <property type="project" value="TreeGrafter"/>
</dbReference>
<dbReference type="Gene3D" id="3.40.50.2300">
    <property type="match status" value="2"/>
</dbReference>
<proteinExistence type="predicted"/>
<evidence type="ECO:0000256" key="1">
    <source>
        <dbReference type="ARBA" id="ARBA00023015"/>
    </source>
</evidence>
<organism evidence="5 6">
    <name type="scientific">Allocatelliglobosispora scoriae</name>
    <dbReference type="NCBI Taxonomy" id="643052"/>
    <lineage>
        <taxon>Bacteria</taxon>
        <taxon>Bacillati</taxon>
        <taxon>Actinomycetota</taxon>
        <taxon>Actinomycetes</taxon>
        <taxon>Micromonosporales</taxon>
        <taxon>Micromonosporaceae</taxon>
        <taxon>Allocatelliglobosispora</taxon>
    </lineage>
</organism>
<name>A0A841BM38_9ACTN</name>
<dbReference type="Pfam" id="PF13377">
    <property type="entry name" value="Peripla_BP_3"/>
    <property type="match status" value="1"/>
</dbReference>
<evidence type="ECO:0000256" key="3">
    <source>
        <dbReference type="ARBA" id="ARBA00023163"/>
    </source>
</evidence>
<protein>
    <submittedName>
        <fullName evidence="5">DNA-binding LacI/PurR family transcriptional regulator</fullName>
    </submittedName>
</protein>
<dbReference type="PANTHER" id="PTHR30146">
    <property type="entry name" value="LACI-RELATED TRANSCRIPTIONAL REPRESSOR"/>
    <property type="match status" value="1"/>
</dbReference>
<accession>A0A841BM38</accession>
<dbReference type="InterPro" id="IPR028082">
    <property type="entry name" value="Peripla_BP_I"/>
</dbReference>
<keyword evidence="6" id="KW-1185">Reference proteome</keyword>
<reference evidence="5 6" key="1">
    <citation type="submission" date="2020-08" db="EMBL/GenBank/DDBJ databases">
        <title>Sequencing the genomes of 1000 actinobacteria strains.</title>
        <authorList>
            <person name="Klenk H.-P."/>
        </authorList>
    </citation>
    <scope>NUCLEOTIDE SEQUENCE [LARGE SCALE GENOMIC DNA]</scope>
    <source>
        <strain evidence="5 6">DSM 45362</strain>
    </source>
</reference>
<dbReference type="PANTHER" id="PTHR30146:SF153">
    <property type="entry name" value="LACTOSE OPERON REPRESSOR"/>
    <property type="match status" value="1"/>
</dbReference>
<dbReference type="InterPro" id="IPR046335">
    <property type="entry name" value="LacI/GalR-like_sensor"/>
</dbReference>
<dbReference type="SUPFAM" id="SSF53822">
    <property type="entry name" value="Periplasmic binding protein-like I"/>
    <property type="match status" value="1"/>
</dbReference>
<keyword evidence="3" id="KW-0804">Transcription</keyword>
<keyword evidence="2 5" id="KW-0238">DNA-binding</keyword>
<evidence type="ECO:0000313" key="6">
    <source>
        <dbReference type="Proteomes" id="UP000587527"/>
    </source>
</evidence>
<dbReference type="EMBL" id="JACHMN010000002">
    <property type="protein sequence ID" value="MBB5868259.1"/>
    <property type="molecule type" value="Genomic_DNA"/>
</dbReference>